<evidence type="ECO:0000256" key="7">
    <source>
        <dbReference type="ARBA" id="ARBA00023015"/>
    </source>
</evidence>
<keyword evidence="15" id="KW-1185">Reference proteome</keyword>
<keyword evidence="2" id="KW-0678">Repressor</keyword>
<name>A0A8J6A8U0_GALPY</name>
<gene>
    <name evidence="14" type="ORF">J0S82_008247</name>
</gene>
<dbReference type="InterPro" id="IPR036236">
    <property type="entry name" value="Znf_C2H2_sf"/>
</dbReference>
<evidence type="ECO:0000313" key="14">
    <source>
        <dbReference type="EMBL" id="KAG8516543.1"/>
    </source>
</evidence>
<evidence type="ECO:0000259" key="13">
    <source>
        <dbReference type="PROSITE" id="PS50157"/>
    </source>
</evidence>
<dbReference type="PANTHER" id="PTHR23235">
    <property type="entry name" value="KRUEPPEL-LIKE TRANSCRIPTION FACTOR"/>
    <property type="match status" value="1"/>
</dbReference>
<dbReference type="FunFam" id="3.30.160.60:FF:000021">
    <property type="entry name" value="Basic krueppel-like factor 3"/>
    <property type="match status" value="1"/>
</dbReference>
<keyword evidence="10" id="KW-0539">Nucleus</keyword>
<evidence type="ECO:0000256" key="11">
    <source>
        <dbReference type="PROSITE-ProRule" id="PRU00042"/>
    </source>
</evidence>
<keyword evidence="6" id="KW-0862">Zinc</keyword>
<feature type="compositionally biased region" description="Low complexity" evidence="12">
    <location>
        <begin position="66"/>
        <end position="83"/>
    </location>
</feature>
<dbReference type="Proteomes" id="UP000700334">
    <property type="component" value="Unassembled WGS sequence"/>
</dbReference>
<accession>A0A8J6A8U0</accession>
<dbReference type="PANTHER" id="PTHR23235:SF48">
    <property type="entry name" value="KRUEPPEL-LIKE FACTOR 3"/>
    <property type="match status" value="1"/>
</dbReference>
<evidence type="ECO:0000313" key="15">
    <source>
        <dbReference type="Proteomes" id="UP000700334"/>
    </source>
</evidence>
<dbReference type="OrthoDB" id="4748970at2759"/>
<evidence type="ECO:0000256" key="2">
    <source>
        <dbReference type="ARBA" id="ARBA00022491"/>
    </source>
</evidence>
<feature type="domain" description="C2H2-type" evidence="13">
    <location>
        <begin position="676"/>
        <end position="698"/>
    </location>
</feature>
<evidence type="ECO:0000256" key="9">
    <source>
        <dbReference type="ARBA" id="ARBA00023163"/>
    </source>
</evidence>
<feature type="region of interest" description="Disordered" evidence="12">
    <location>
        <begin position="1"/>
        <end position="83"/>
    </location>
</feature>
<reference evidence="14" key="1">
    <citation type="journal article" date="2021" name="Evol. Appl.">
        <title>The genome of the Pyrenean desman and the effects of bottlenecks and inbreeding on the genomic landscape of an endangered species.</title>
        <authorList>
            <person name="Escoda L."/>
            <person name="Castresana J."/>
        </authorList>
    </citation>
    <scope>NUCLEOTIDE SEQUENCE</scope>
    <source>
        <strain evidence="14">IBE-C5619</strain>
    </source>
</reference>
<dbReference type="FunFam" id="3.30.160.60:FF:000563">
    <property type="entry name" value="Krueppel-like factor 8"/>
    <property type="match status" value="1"/>
</dbReference>
<feature type="region of interest" description="Disordered" evidence="12">
    <location>
        <begin position="594"/>
        <end position="613"/>
    </location>
</feature>
<dbReference type="GO" id="GO:0000978">
    <property type="term" value="F:RNA polymerase II cis-regulatory region sequence-specific DNA binding"/>
    <property type="evidence" value="ECO:0007669"/>
    <property type="project" value="TreeGrafter"/>
</dbReference>
<dbReference type="EMBL" id="JAGFMF010011678">
    <property type="protein sequence ID" value="KAG8516543.1"/>
    <property type="molecule type" value="Genomic_DNA"/>
</dbReference>
<dbReference type="Gene3D" id="3.30.160.60">
    <property type="entry name" value="Classic Zinc Finger"/>
    <property type="match status" value="3"/>
</dbReference>
<evidence type="ECO:0000256" key="3">
    <source>
        <dbReference type="ARBA" id="ARBA00022723"/>
    </source>
</evidence>
<feature type="domain" description="C2H2-type" evidence="13">
    <location>
        <begin position="646"/>
        <end position="675"/>
    </location>
</feature>
<keyword evidence="4" id="KW-0677">Repeat</keyword>
<dbReference type="GO" id="GO:0005634">
    <property type="term" value="C:nucleus"/>
    <property type="evidence" value="ECO:0007669"/>
    <property type="project" value="UniProtKB-SubCell"/>
</dbReference>
<dbReference type="Pfam" id="PF00096">
    <property type="entry name" value="zf-C2H2"/>
    <property type="match status" value="3"/>
</dbReference>
<evidence type="ECO:0000256" key="8">
    <source>
        <dbReference type="ARBA" id="ARBA00023125"/>
    </source>
</evidence>
<dbReference type="AlphaFoldDB" id="A0A8J6A8U0"/>
<dbReference type="FunFam" id="3.30.160.60:FF:000018">
    <property type="entry name" value="Krueppel-like factor 15"/>
    <property type="match status" value="1"/>
</dbReference>
<comment type="subcellular location">
    <subcellularLocation>
        <location evidence="1">Nucleus</location>
    </subcellularLocation>
</comment>
<dbReference type="CDD" id="cd21577">
    <property type="entry name" value="KLF3_N"/>
    <property type="match status" value="1"/>
</dbReference>
<keyword evidence="8" id="KW-0238">DNA-binding</keyword>
<dbReference type="GO" id="GO:0000981">
    <property type="term" value="F:DNA-binding transcription factor activity, RNA polymerase II-specific"/>
    <property type="evidence" value="ECO:0007669"/>
    <property type="project" value="TreeGrafter"/>
</dbReference>
<feature type="region of interest" description="Disordered" evidence="12">
    <location>
        <begin position="421"/>
        <end position="471"/>
    </location>
</feature>
<keyword evidence="3" id="KW-0479">Metal-binding</keyword>
<feature type="region of interest" description="Disordered" evidence="12">
    <location>
        <begin position="126"/>
        <end position="150"/>
    </location>
</feature>
<keyword evidence="7" id="KW-0805">Transcription regulation</keyword>
<keyword evidence="5 11" id="KW-0863">Zinc-finger</keyword>
<feature type="compositionally biased region" description="Low complexity" evidence="12">
    <location>
        <begin position="426"/>
        <end position="437"/>
    </location>
</feature>
<keyword evidence="9" id="KW-0804">Transcription</keyword>
<organism evidence="14 15">
    <name type="scientific">Galemys pyrenaicus</name>
    <name type="common">Iberian desman</name>
    <name type="synonym">Pyrenean desman</name>
    <dbReference type="NCBI Taxonomy" id="202257"/>
    <lineage>
        <taxon>Eukaryota</taxon>
        <taxon>Metazoa</taxon>
        <taxon>Chordata</taxon>
        <taxon>Craniata</taxon>
        <taxon>Vertebrata</taxon>
        <taxon>Euteleostomi</taxon>
        <taxon>Mammalia</taxon>
        <taxon>Eutheria</taxon>
        <taxon>Laurasiatheria</taxon>
        <taxon>Eulipotyphla</taxon>
        <taxon>Talpidae</taxon>
        <taxon>Galemys</taxon>
    </lineage>
</organism>
<dbReference type="SUPFAM" id="SSF57667">
    <property type="entry name" value="beta-beta-alpha zinc fingers"/>
    <property type="match status" value="2"/>
</dbReference>
<dbReference type="GO" id="GO:0008270">
    <property type="term" value="F:zinc ion binding"/>
    <property type="evidence" value="ECO:0007669"/>
    <property type="project" value="UniProtKB-KW"/>
</dbReference>
<evidence type="ECO:0000256" key="5">
    <source>
        <dbReference type="ARBA" id="ARBA00022771"/>
    </source>
</evidence>
<feature type="compositionally biased region" description="Low complexity" evidence="12">
    <location>
        <begin position="448"/>
        <end position="463"/>
    </location>
</feature>
<feature type="compositionally biased region" description="Low complexity" evidence="12">
    <location>
        <begin position="20"/>
        <end position="40"/>
    </location>
</feature>
<feature type="compositionally biased region" description="Basic residues" evidence="12">
    <location>
        <begin position="138"/>
        <end position="150"/>
    </location>
</feature>
<evidence type="ECO:0000256" key="12">
    <source>
        <dbReference type="SAM" id="MobiDB-lite"/>
    </source>
</evidence>
<feature type="domain" description="C2H2-type" evidence="13">
    <location>
        <begin position="616"/>
        <end position="645"/>
    </location>
</feature>
<evidence type="ECO:0000256" key="4">
    <source>
        <dbReference type="ARBA" id="ARBA00022737"/>
    </source>
</evidence>
<dbReference type="SMART" id="SM00355">
    <property type="entry name" value="ZnF_C2H2"/>
    <property type="match status" value="3"/>
</dbReference>
<dbReference type="InterPro" id="IPR013087">
    <property type="entry name" value="Znf_C2H2_type"/>
</dbReference>
<feature type="non-terminal residue" evidence="14">
    <location>
        <position position="701"/>
    </location>
</feature>
<evidence type="ECO:0000256" key="6">
    <source>
        <dbReference type="ARBA" id="ARBA00022833"/>
    </source>
</evidence>
<dbReference type="PROSITE" id="PS50157">
    <property type="entry name" value="ZINC_FINGER_C2H2_2"/>
    <property type="match status" value="3"/>
</dbReference>
<protein>
    <submittedName>
        <fullName evidence="14">Krueppel-like factor 3</fullName>
    </submittedName>
</protein>
<sequence>PGRLAERAAPASCDCPELVPGARGEPGAEPRGAGPQPERSASAHRAEPRRAAPRLPHARPRPHPSRSPSRSPSPSPAAGAANAARTGALTVLHPRDPGSPRPGLYFCSAALSTAPRKCWIGETTVRIPGCGGRERGQKRPPRPGLGRRRGLTCVVPQPPPSRLLARDSLQSPRNLRALRVGQRCLEKGARGGSPVGANLEQLLGPSGKKLGAIGTGDNIPFSVLEPWSCQGVWILGGRRKELARLERPRGQRENLPQCLEQGLQRGWRRRSTSDLISRKGGIPRQPPFQRDPEELSLTNWDLLEKVAISERPPGLQGWPGASVKPDQWSSAKSRHEKAQVDIETIHQSTLESLPKRMLMFDPVPVKQEAMDPVSVSYPSNYMEPIKPSKYGVIYPTPLPDKFFQTPEGLAHGMQMEPVDLTVNKRSSPPSAGNSPSSLKFQTSHRRASPGLSMPSSSPPMKKYSPPPPGVQPFGVPLSMPPVMAAALSRHGIRSPGILPVIQPVVVQPVPFMYTSHLQQPLMVSLSEEMENSNSSMQVPVIESYEKPILQKKIKIEPGIEPQRTDYYPEEMSPPLMNSVSPPQALLQENHPSVIVQPGKRPLPVESPDTQRKRRIHRCDYDGCNKVYTKSSHLKAHRRTHTGEKPYKCTWEGCTWKFARSDELTRHFRKHTGIKPFQCPDCDRSFSRSDHLALHRKRHMLV</sequence>
<evidence type="ECO:0000256" key="1">
    <source>
        <dbReference type="ARBA" id="ARBA00004123"/>
    </source>
</evidence>
<dbReference type="PROSITE" id="PS00028">
    <property type="entry name" value="ZINC_FINGER_C2H2_1"/>
    <property type="match status" value="3"/>
</dbReference>
<proteinExistence type="predicted"/>
<comment type="caution">
    <text evidence="14">The sequence shown here is derived from an EMBL/GenBank/DDBJ whole genome shotgun (WGS) entry which is preliminary data.</text>
</comment>
<evidence type="ECO:0000256" key="10">
    <source>
        <dbReference type="ARBA" id="ARBA00023242"/>
    </source>
</evidence>